<proteinExistence type="inferred from homology"/>
<dbReference type="PROSITE" id="PS51318">
    <property type="entry name" value="TAT"/>
    <property type="match status" value="1"/>
</dbReference>
<dbReference type="SUPFAM" id="SSF53807">
    <property type="entry name" value="Helical backbone' metal receptor"/>
    <property type="match status" value="1"/>
</dbReference>
<dbReference type="GO" id="GO:0046872">
    <property type="term" value="F:metal ion binding"/>
    <property type="evidence" value="ECO:0007669"/>
    <property type="project" value="InterPro"/>
</dbReference>
<dbReference type="InterPro" id="IPR006311">
    <property type="entry name" value="TAT_signal"/>
</dbReference>
<keyword evidence="3" id="KW-0732">Signal</keyword>
<evidence type="ECO:0000256" key="4">
    <source>
        <dbReference type="SAM" id="MobiDB-lite"/>
    </source>
</evidence>
<dbReference type="PROSITE" id="PS51257">
    <property type="entry name" value="PROKAR_LIPOPROTEIN"/>
    <property type="match status" value="1"/>
</dbReference>
<dbReference type="Proteomes" id="UP000826254">
    <property type="component" value="Chromosome"/>
</dbReference>
<feature type="region of interest" description="Disordered" evidence="4">
    <location>
        <begin position="1"/>
        <end position="20"/>
    </location>
</feature>
<evidence type="ECO:0000256" key="2">
    <source>
        <dbReference type="ARBA" id="ARBA00022448"/>
    </source>
</evidence>
<dbReference type="AlphaFoldDB" id="A0A8T8WAT3"/>
<comment type="similarity">
    <text evidence="1">Belongs to the bacterial solute-binding protein 9 family.</text>
</comment>
<protein>
    <submittedName>
        <fullName evidence="5">Metal ABC transporter substrate-binding protein</fullName>
    </submittedName>
</protein>
<sequence length="368" mass="40100">MTDTRDPAGSPGTTRRRFLAGGGGLAAAGLAGCLGSAVGSGTNDGSDDADSGGSGGDDGSDGPVAVASFFSFYDFAREIAADTPITVRNLVPTGLHGHGWEPDASVTRDIIDADAFIHVGEDFQPWADRAIQTLKDDDVDTQLINVREGVELVPLADTLDRDEEGVGEGRGRDPHFWLDPRRAKIAVDNITEGLVELAPEHGDALRDNAETYKTEVLDRIDADYEKIFEAAERDVVQLAAHNAFQYIADRYGVQMRPLVVNLAASGDVKPSDIIEAKRVIDENDIRYIGAGVFETRRPAKQLIAETDVEAYYPVTPYAGVREDWVENDWGYEEIAYNINMPTFEVVLGNTAPEDAGYDGWNDEWRNFE</sequence>
<dbReference type="RefSeq" id="WP_222606762.1">
    <property type="nucleotide sequence ID" value="NZ_CP081958.1"/>
</dbReference>
<dbReference type="PANTHER" id="PTHR42953:SF3">
    <property type="entry name" value="HIGH-AFFINITY ZINC UPTAKE SYSTEM PROTEIN ZNUA"/>
    <property type="match status" value="1"/>
</dbReference>
<dbReference type="InterPro" id="IPR006127">
    <property type="entry name" value="ZnuA-like"/>
</dbReference>
<evidence type="ECO:0000256" key="3">
    <source>
        <dbReference type="ARBA" id="ARBA00022729"/>
    </source>
</evidence>
<dbReference type="PANTHER" id="PTHR42953">
    <property type="entry name" value="HIGH-AFFINITY ZINC UPTAKE SYSTEM PROTEIN ZNUA-RELATED"/>
    <property type="match status" value="1"/>
</dbReference>
<reference evidence="5 6" key="1">
    <citation type="journal article" date="2021" name="Int. J. Syst. Evol. Microbiol.">
        <title>Halobaculum halophilum sp. nov. and Halobaculum salinum sp. nov., isolated from salt lake and saline soil.</title>
        <authorList>
            <person name="Cui H.L."/>
            <person name="Shi X.W."/>
            <person name="Yin X.M."/>
            <person name="Yang X.Y."/>
            <person name="Hou J."/>
            <person name="Zhu L."/>
        </authorList>
    </citation>
    <scope>NUCLEOTIDE SEQUENCE [LARGE SCALE GENOMIC DNA]</scope>
    <source>
        <strain evidence="5 6">NBRC 109044</strain>
    </source>
</reference>
<feature type="region of interest" description="Disordered" evidence="4">
    <location>
        <begin position="39"/>
        <end position="60"/>
    </location>
</feature>
<accession>A0A8T8WAT3</accession>
<dbReference type="GO" id="GO:0030001">
    <property type="term" value="P:metal ion transport"/>
    <property type="evidence" value="ECO:0007669"/>
    <property type="project" value="InterPro"/>
</dbReference>
<dbReference type="KEGG" id="hmp:K6T50_11675"/>
<keyword evidence="2" id="KW-0813">Transport</keyword>
<name>A0A8T8WAT3_9EURY</name>
<dbReference type="EMBL" id="CP081958">
    <property type="protein sequence ID" value="QZP36945.1"/>
    <property type="molecule type" value="Genomic_DNA"/>
</dbReference>
<evidence type="ECO:0000313" key="5">
    <source>
        <dbReference type="EMBL" id="QZP36945.1"/>
    </source>
</evidence>
<keyword evidence="6" id="KW-1185">Reference proteome</keyword>
<evidence type="ECO:0000313" key="6">
    <source>
        <dbReference type="Proteomes" id="UP000826254"/>
    </source>
</evidence>
<evidence type="ECO:0000256" key="1">
    <source>
        <dbReference type="ARBA" id="ARBA00011028"/>
    </source>
</evidence>
<gene>
    <name evidence="5" type="ORF">K6T50_11675</name>
</gene>
<dbReference type="Pfam" id="PF01297">
    <property type="entry name" value="ZnuA"/>
    <property type="match status" value="1"/>
</dbReference>
<dbReference type="GeneID" id="67178811"/>
<organism evidence="5 6">
    <name type="scientific">Halobaculum magnesiiphilum</name>
    <dbReference type="NCBI Taxonomy" id="1017351"/>
    <lineage>
        <taxon>Archaea</taxon>
        <taxon>Methanobacteriati</taxon>
        <taxon>Methanobacteriota</taxon>
        <taxon>Stenosarchaea group</taxon>
        <taxon>Halobacteria</taxon>
        <taxon>Halobacteriales</taxon>
        <taxon>Haloferacaceae</taxon>
        <taxon>Halobaculum</taxon>
    </lineage>
</organism>
<dbReference type="InterPro" id="IPR050492">
    <property type="entry name" value="Bact_metal-bind_prot9"/>
</dbReference>
<dbReference type="Gene3D" id="3.40.50.1980">
    <property type="entry name" value="Nitrogenase molybdenum iron protein domain"/>
    <property type="match status" value="2"/>
</dbReference>